<gene>
    <name evidence="5" type="ORF">BXYJ_LOCUS11141</name>
</gene>
<feature type="domain" description="F-box" evidence="4">
    <location>
        <begin position="74"/>
        <end position="120"/>
    </location>
</feature>
<evidence type="ECO:0000313" key="5">
    <source>
        <dbReference type="EMBL" id="CAD5230758.1"/>
    </source>
</evidence>
<dbReference type="Gene3D" id="1.20.1280.50">
    <property type="match status" value="1"/>
</dbReference>
<dbReference type="InterPro" id="IPR036322">
    <property type="entry name" value="WD40_repeat_dom_sf"/>
</dbReference>
<name>A0A1I7S2M6_BURXY</name>
<dbReference type="Pfam" id="PF00400">
    <property type="entry name" value="WD40"/>
    <property type="match status" value="1"/>
</dbReference>
<evidence type="ECO:0000313" key="8">
    <source>
        <dbReference type="WBParaSite" id="BXY_0725600.1"/>
    </source>
</evidence>
<evidence type="ECO:0000313" key="7">
    <source>
        <dbReference type="Proteomes" id="UP000659654"/>
    </source>
</evidence>
<dbReference type="PANTHER" id="PTHR44436:SF1">
    <property type="entry name" value="F-BOX_WD REPEAT-CONTAINING PROTEIN 2"/>
    <property type="match status" value="1"/>
</dbReference>
<dbReference type="WBParaSite" id="BXY_0725600.1">
    <property type="protein sequence ID" value="BXY_0725600.1"/>
    <property type="gene ID" value="BXY_0725600"/>
</dbReference>
<dbReference type="InterPro" id="IPR015943">
    <property type="entry name" value="WD40/YVTN_repeat-like_dom_sf"/>
</dbReference>
<dbReference type="OrthoDB" id="6743459at2759"/>
<dbReference type="EMBL" id="CAJFCV020000005">
    <property type="protein sequence ID" value="CAG9121821.1"/>
    <property type="molecule type" value="Genomic_DNA"/>
</dbReference>
<dbReference type="SMR" id="A0A1I7S2M6"/>
<proteinExistence type="predicted"/>
<evidence type="ECO:0000256" key="3">
    <source>
        <dbReference type="PROSITE-ProRule" id="PRU00221"/>
    </source>
</evidence>
<keyword evidence="2" id="KW-0677">Repeat</keyword>
<protein>
    <submittedName>
        <fullName evidence="5">(pine wood nematode) hypothetical protein</fullName>
    </submittedName>
</protein>
<dbReference type="InterPro" id="IPR036047">
    <property type="entry name" value="F-box-like_dom_sf"/>
</dbReference>
<dbReference type="InterPro" id="IPR001680">
    <property type="entry name" value="WD40_rpt"/>
</dbReference>
<reference evidence="5" key="2">
    <citation type="submission" date="2020-09" db="EMBL/GenBank/DDBJ databases">
        <authorList>
            <person name="Kikuchi T."/>
        </authorList>
    </citation>
    <scope>NUCLEOTIDE SEQUENCE</scope>
    <source>
        <strain evidence="5">Ka4C1</strain>
    </source>
</reference>
<dbReference type="SUPFAM" id="SSF50978">
    <property type="entry name" value="WD40 repeat-like"/>
    <property type="match status" value="1"/>
</dbReference>
<reference evidence="8" key="1">
    <citation type="submission" date="2016-11" db="UniProtKB">
        <authorList>
            <consortium name="WormBaseParasite"/>
        </authorList>
    </citation>
    <scope>IDENTIFICATION</scope>
</reference>
<dbReference type="SMART" id="SM00256">
    <property type="entry name" value="FBOX"/>
    <property type="match status" value="1"/>
</dbReference>
<organism evidence="6 8">
    <name type="scientific">Bursaphelenchus xylophilus</name>
    <name type="common">Pinewood nematode worm</name>
    <name type="synonym">Aphelenchoides xylophilus</name>
    <dbReference type="NCBI Taxonomy" id="6326"/>
    <lineage>
        <taxon>Eukaryota</taxon>
        <taxon>Metazoa</taxon>
        <taxon>Ecdysozoa</taxon>
        <taxon>Nematoda</taxon>
        <taxon>Chromadorea</taxon>
        <taxon>Rhabditida</taxon>
        <taxon>Tylenchina</taxon>
        <taxon>Tylenchomorpha</taxon>
        <taxon>Aphelenchoidea</taxon>
        <taxon>Aphelenchoididae</taxon>
        <taxon>Bursaphelenchus</taxon>
    </lineage>
</organism>
<dbReference type="PROSITE" id="PS50181">
    <property type="entry name" value="FBOX"/>
    <property type="match status" value="1"/>
</dbReference>
<dbReference type="Pfam" id="PF12937">
    <property type="entry name" value="F-box-like"/>
    <property type="match status" value="1"/>
</dbReference>
<dbReference type="PROSITE" id="PS00678">
    <property type="entry name" value="WD_REPEATS_1"/>
    <property type="match status" value="1"/>
</dbReference>
<dbReference type="PANTHER" id="PTHR44436">
    <property type="entry name" value="F-BOX/WD REPEAT-CONTAINING PROTEIN 2"/>
    <property type="match status" value="1"/>
</dbReference>
<evidence type="ECO:0000259" key="4">
    <source>
        <dbReference type="PROSITE" id="PS50181"/>
    </source>
</evidence>
<dbReference type="SMART" id="SM00320">
    <property type="entry name" value="WD40"/>
    <property type="match status" value="5"/>
</dbReference>
<dbReference type="PROSITE" id="PS50082">
    <property type="entry name" value="WD_REPEATS_2"/>
    <property type="match status" value="2"/>
</dbReference>
<dbReference type="eggNOG" id="KOG0274">
    <property type="taxonomic scope" value="Eukaryota"/>
</dbReference>
<dbReference type="Proteomes" id="UP000095284">
    <property type="component" value="Unplaced"/>
</dbReference>
<feature type="repeat" description="WD" evidence="3">
    <location>
        <begin position="426"/>
        <end position="466"/>
    </location>
</feature>
<dbReference type="EMBL" id="CAJFDI010000005">
    <property type="protein sequence ID" value="CAD5230758.1"/>
    <property type="molecule type" value="Genomic_DNA"/>
</dbReference>
<evidence type="ECO:0000313" key="6">
    <source>
        <dbReference type="Proteomes" id="UP000095284"/>
    </source>
</evidence>
<evidence type="ECO:0000256" key="2">
    <source>
        <dbReference type="ARBA" id="ARBA00022737"/>
    </source>
</evidence>
<accession>A0A1I7S2M6</accession>
<keyword evidence="7" id="KW-1185">Reference proteome</keyword>
<dbReference type="InterPro" id="IPR001810">
    <property type="entry name" value="F-box_dom"/>
</dbReference>
<dbReference type="InterPro" id="IPR019775">
    <property type="entry name" value="WD40_repeat_CS"/>
</dbReference>
<dbReference type="InterPro" id="IPR042627">
    <property type="entry name" value="FBXW2"/>
</dbReference>
<dbReference type="Proteomes" id="UP000659654">
    <property type="component" value="Unassembled WGS sequence"/>
</dbReference>
<keyword evidence="1 3" id="KW-0853">WD repeat</keyword>
<sequence>MGKPATRSANKKKEVTKTITKGTKHVNSEITDWLTKFKGMPADCQKEALKVLLGECSQKQLLEINEACSLKLLRDVVGESSTDVAREIMMYLAPKDLFNCMLVNKRWNKLASDSLIWKLKCKECGYGYGTSTAPVSRKRKLRRSARRREAEGRNQAVDWFQTFLYHAQIRGNWIKNSPKTDFVVRVGTMAVTAVATKDDLVVCGTESGDLLVFSTIMQKKLRTIHAHTEEVHDVYILEDGERVVSASSDRDITVHNARGGRRLATIRRNPEESVEMMYDNNFIAAYYDNDMVRVFDIDAASVLANFRMNPSISSMFFVGGKILFGLRDGQVQLFDKSGKKERTYESHHCEVDALYVDLPDELMASCGVSGIIYLRNYTTGELIRTFDCQRSSEILFIRQHKLISIGTDACVWDWKSGEVLATIAGKDMHMDGIEKMEFIGHDLVATVGNDSTVKLWNINTGEFVRNVVNRGPRSDVFYMHATETTLVFVCEEEDERNTLGFLNFDTP</sequence>
<dbReference type="Proteomes" id="UP000582659">
    <property type="component" value="Unassembled WGS sequence"/>
</dbReference>
<dbReference type="SUPFAM" id="SSF81383">
    <property type="entry name" value="F-box domain"/>
    <property type="match status" value="1"/>
</dbReference>
<dbReference type="Gene3D" id="2.130.10.10">
    <property type="entry name" value="YVTN repeat-like/Quinoprotein amine dehydrogenase"/>
    <property type="match status" value="2"/>
</dbReference>
<feature type="repeat" description="WD" evidence="3">
    <location>
        <begin position="224"/>
        <end position="265"/>
    </location>
</feature>
<dbReference type="AlphaFoldDB" id="A0A1I7S2M6"/>
<evidence type="ECO:0000256" key="1">
    <source>
        <dbReference type="ARBA" id="ARBA00022574"/>
    </source>
</evidence>